<proteinExistence type="predicted"/>
<feature type="region of interest" description="Disordered" evidence="1">
    <location>
        <begin position="419"/>
        <end position="438"/>
    </location>
</feature>
<evidence type="ECO:0000313" key="3">
    <source>
        <dbReference type="Proteomes" id="UP000789831"/>
    </source>
</evidence>
<feature type="compositionally biased region" description="Polar residues" evidence="1">
    <location>
        <begin position="622"/>
        <end position="640"/>
    </location>
</feature>
<feature type="region of interest" description="Disordered" evidence="1">
    <location>
        <begin position="102"/>
        <end position="140"/>
    </location>
</feature>
<dbReference type="AlphaFoldDB" id="A0A9N9FHM1"/>
<gene>
    <name evidence="2" type="ORF">AGERDE_LOCUS5984</name>
</gene>
<comment type="caution">
    <text evidence="2">The sequence shown here is derived from an EMBL/GenBank/DDBJ whole genome shotgun (WGS) entry which is preliminary data.</text>
</comment>
<feature type="compositionally biased region" description="Pro residues" evidence="1">
    <location>
        <begin position="545"/>
        <end position="557"/>
    </location>
</feature>
<feature type="region of interest" description="Disordered" evidence="1">
    <location>
        <begin position="329"/>
        <end position="409"/>
    </location>
</feature>
<evidence type="ECO:0000256" key="1">
    <source>
        <dbReference type="SAM" id="MobiDB-lite"/>
    </source>
</evidence>
<feature type="compositionally biased region" description="Polar residues" evidence="1">
    <location>
        <begin position="362"/>
        <end position="371"/>
    </location>
</feature>
<feature type="compositionally biased region" description="Low complexity" evidence="1">
    <location>
        <begin position="424"/>
        <end position="435"/>
    </location>
</feature>
<feature type="region of interest" description="Disordered" evidence="1">
    <location>
        <begin position="1"/>
        <end position="33"/>
    </location>
</feature>
<feature type="region of interest" description="Disordered" evidence="1">
    <location>
        <begin position="521"/>
        <end position="767"/>
    </location>
</feature>
<feature type="compositionally biased region" description="Low complexity" evidence="1">
    <location>
        <begin position="471"/>
        <end position="494"/>
    </location>
</feature>
<feature type="compositionally biased region" description="Polar residues" evidence="1">
    <location>
        <begin position="345"/>
        <end position="355"/>
    </location>
</feature>
<protein>
    <submittedName>
        <fullName evidence="2">10461_t:CDS:1</fullName>
    </submittedName>
</protein>
<feature type="region of interest" description="Disordered" evidence="1">
    <location>
        <begin position="443"/>
        <end position="503"/>
    </location>
</feature>
<feature type="compositionally biased region" description="Basic residues" evidence="1">
    <location>
        <begin position="558"/>
        <end position="580"/>
    </location>
</feature>
<feature type="compositionally biased region" description="Polar residues" evidence="1">
    <location>
        <begin position="241"/>
        <end position="251"/>
    </location>
</feature>
<organism evidence="2 3">
    <name type="scientific">Ambispora gerdemannii</name>
    <dbReference type="NCBI Taxonomy" id="144530"/>
    <lineage>
        <taxon>Eukaryota</taxon>
        <taxon>Fungi</taxon>
        <taxon>Fungi incertae sedis</taxon>
        <taxon>Mucoromycota</taxon>
        <taxon>Glomeromycotina</taxon>
        <taxon>Glomeromycetes</taxon>
        <taxon>Archaeosporales</taxon>
        <taxon>Ambisporaceae</taxon>
        <taxon>Ambispora</taxon>
    </lineage>
</organism>
<reference evidence="2" key="1">
    <citation type="submission" date="2021-06" db="EMBL/GenBank/DDBJ databases">
        <authorList>
            <person name="Kallberg Y."/>
            <person name="Tangrot J."/>
            <person name="Rosling A."/>
        </authorList>
    </citation>
    <scope>NUCLEOTIDE SEQUENCE</scope>
    <source>
        <strain evidence="2">MT106</strain>
    </source>
</reference>
<feature type="compositionally biased region" description="Gly residues" evidence="1">
    <location>
        <begin position="744"/>
        <end position="767"/>
    </location>
</feature>
<feature type="region of interest" description="Disordered" evidence="1">
    <location>
        <begin position="224"/>
        <end position="282"/>
    </location>
</feature>
<keyword evidence="3" id="KW-1185">Reference proteome</keyword>
<evidence type="ECO:0000313" key="2">
    <source>
        <dbReference type="EMBL" id="CAG8536805.1"/>
    </source>
</evidence>
<accession>A0A9N9FHM1</accession>
<feature type="compositionally biased region" description="Basic residues" evidence="1">
    <location>
        <begin position="116"/>
        <end position="126"/>
    </location>
</feature>
<dbReference type="EMBL" id="CAJVPL010000876">
    <property type="protein sequence ID" value="CAG8536805.1"/>
    <property type="molecule type" value="Genomic_DNA"/>
</dbReference>
<dbReference type="Proteomes" id="UP000789831">
    <property type="component" value="Unassembled WGS sequence"/>
</dbReference>
<dbReference type="OrthoDB" id="2246292at2759"/>
<sequence>MSISALIDESAPTSNESEISPPHSQQRYQHDQYQHPPMQEDISHHVGNAIDINVQQQQPQIPPANNYSQMNHQVYPTGQFYENYVLNNFFLRYQGTQNLSVNTTAPKIPQKEPRGVGKRNSPHKRRPSDANDFGAQKTKVPRTTHSLNHYHSGAPPSSAVGGHRLNELVEHLGEDRKYHYLEPYQYNGGQSLNETVLNNNIGNRFITKDSSSYPLTKPTIFSQCDPNNHRALKSSPPMPSQPTVNGFSHVSQVGGVGSMEMTPPLPSQSMHHAPTPNGQIPTTAAVSSQFTDKYNLMKNDPKLKRNAAHAYITYLIYTNQMMERERVKDNISQPPPHHPSRHQQTMLNGSSSINNVDHHHTITNSPTQMVTHHSAPPPPNQVNGGATMYGGGSRIDHQAYLPPPSAVNPAVYHDSAVHRRASEPVQQPNSNPVPVAARNHNYSSHHQLNNNPPTPSSNVLPQAPPPPLPPSNSRHSNIPSHNSSPNLHPIHSPSVNSHHQNRTHSMPDIRAAMPESLNNNRQSTATIGAGGGHINQQPPSHGVPTLPPIQPGIPPHHQPQHHHHPPSTPHPTHHHHHRHYVHDGHANNQQHSAHSHHYHQSMPQNNPPPSQSYISPQGGAPISSSHSSYNKAGGSTSIPHSPSMGPVITSRVPPSGPPQTNHYQQSPPQQSSNGNPRLPSVGLTSHHHPHLSETGVNGNPPQPSPIGIPREPYLRDQPGYVGNGHQSHHLHQSPPNIPHPGPPVGAGVGPGNGPIQRGGGGSTSYYH</sequence>
<feature type="compositionally biased region" description="Polar residues" evidence="1">
    <location>
        <begin position="11"/>
        <end position="27"/>
    </location>
</feature>
<name>A0A9N9FHM1_9GLOM</name>